<keyword evidence="8" id="KW-0808">Transferase</keyword>
<dbReference type="OrthoDB" id="9781904at2"/>
<evidence type="ECO:0000256" key="11">
    <source>
        <dbReference type="ARBA" id="ARBA00023004"/>
    </source>
</evidence>
<feature type="transmembrane region" description="Helical" evidence="17">
    <location>
        <begin position="83"/>
        <end position="102"/>
    </location>
</feature>
<dbReference type="PANTHER" id="PTHR24421:SF59">
    <property type="entry name" value="OXYGEN SENSOR HISTIDINE KINASE NREB"/>
    <property type="match status" value="1"/>
</dbReference>
<evidence type="ECO:0000256" key="10">
    <source>
        <dbReference type="ARBA" id="ARBA00022777"/>
    </source>
</evidence>
<feature type="transmembrane region" description="Helical" evidence="17">
    <location>
        <begin position="232"/>
        <end position="252"/>
    </location>
</feature>
<dbReference type="GO" id="GO:0051539">
    <property type="term" value="F:4 iron, 4 sulfur cluster binding"/>
    <property type="evidence" value="ECO:0007669"/>
    <property type="project" value="UniProtKB-KW"/>
</dbReference>
<dbReference type="CDD" id="cd16917">
    <property type="entry name" value="HATPase_UhpB-NarQ-NarX-like"/>
    <property type="match status" value="1"/>
</dbReference>
<keyword evidence="10 19" id="KW-0418">Kinase</keyword>
<evidence type="ECO:0000256" key="1">
    <source>
        <dbReference type="ARBA" id="ARBA00000085"/>
    </source>
</evidence>
<dbReference type="InterPro" id="IPR050482">
    <property type="entry name" value="Sensor_HK_TwoCompSys"/>
</dbReference>
<dbReference type="PROSITE" id="PS50109">
    <property type="entry name" value="HIS_KIN"/>
    <property type="match status" value="1"/>
</dbReference>
<dbReference type="AlphaFoldDB" id="A0A540VHW0"/>
<dbReference type="GO" id="GO:0016020">
    <property type="term" value="C:membrane"/>
    <property type="evidence" value="ECO:0007669"/>
    <property type="project" value="InterPro"/>
</dbReference>
<sequence>MRTAIQEFFAYNQLIILFIYGQVFFVLGLVIALQSWRHSRLALARILPWLAAFGLIHGLHEWGDVFIPIQAQYLPPPFVELLWSARLLVLALSFFCLFQFGVESLRPLPGRWRYARYLPGAILLLWLFWIYVPALAFADDLVAWRRQGDILARYTMGFPGGLLAAYGLRRHAHLVLAPLNLTRIVRMLRLAGLALLGYAFFAGLVGPAAPFFPANWINQEQLQAWTLIPVQLYRGLLGLVMAVAMMRALEVFRMEMDRRIRELEEEQLLLAERERIGRELHDSTLQTIYGAGLLLGTVQRALERLDAQPQVASIREAVAQSMALLDQAVADIRRHIGQLRPQPTGQSLTAGLQEMVTASPVRSLAEVELQLALPAELPLAPGQVTHLLAIVNEALSNVARHAQATHVSIQARVAGERLLLTIEDDGVGLPADLVAGYGLNNMRERARLLGGDMRLHSAPGQGTQVHVDIPIGVACETNTPVVGG</sequence>
<dbReference type="InterPro" id="IPR003594">
    <property type="entry name" value="HATPase_dom"/>
</dbReference>
<dbReference type="InterPro" id="IPR011712">
    <property type="entry name" value="Sig_transdc_His_kin_sub3_dim/P"/>
</dbReference>
<accession>A0A540VHW0</accession>
<dbReference type="GO" id="GO:0046872">
    <property type="term" value="F:metal ion binding"/>
    <property type="evidence" value="ECO:0007669"/>
    <property type="project" value="UniProtKB-KW"/>
</dbReference>
<dbReference type="Gene3D" id="1.20.5.1930">
    <property type="match status" value="1"/>
</dbReference>
<dbReference type="PRINTS" id="PR00344">
    <property type="entry name" value="BCTRLSENSOR"/>
</dbReference>
<comment type="cofactor">
    <cofactor evidence="2">
        <name>[4Fe-4S] cluster</name>
        <dbReference type="ChEBI" id="CHEBI:49883"/>
    </cofactor>
</comment>
<evidence type="ECO:0000256" key="2">
    <source>
        <dbReference type="ARBA" id="ARBA00001966"/>
    </source>
</evidence>
<feature type="transmembrane region" description="Helical" evidence="17">
    <location>
        <begin position="150"/>
        <end position="169"/>
    </location>
</feature>
<name>A0A540VHW0_9CHLR</name>
<dbReference type="Pfam" id="PF02518">
    <property type="entry name" value="HATPase_c"/>
    <property type="match status" value="1"/>
</dbReference>
<dbReference type="GO" id="GO:0046983">
    <property type="term" value="F:protein dimerization activity"/>
    <property type="evidence" value="ECO:0007669"/>
    <property type="project" value="InterPro"/>
</dbReference>
<evidence type="ECO:0000256" key="3">
    <source>
        <dbReference type="ARBA" id="ARBA00004496"/>
    </source>
</evidence>
<evidence type="ECO:0000259" key="18">
    <source>
        <dbReference type="PROSITE" id="PS50109"/>
    </source>
</evidence>
<dbReference type="SUPFAM" id="SSF55874">
    <property type="entry name" value="ATPase domain of HSP90 chaperone/DNA topoisomerase II/histidine kinase"/>
    <property type="match status" value="1"/>
</dbReference>
<keyword evidence="20" id="KW-1185">Reference proteome</keyword>
<dbReference type="InParanoid" id="A0A540VHW0"/>
<evidence type="ECO:0000313" key="20">
    <source>
        <dbReference type="Proteomes" id="UP000317371"/>
    </source>
</evidence>
<keyword evidence="16" id="KW-0175">Coiled coil</keyword>
<dbReference type="GO" id="GO:0005737">
    <property type="term" value="C:cytoplasm"/>
    <property type="evidence" value="ECO:0007669"/>
    <property type="project" value="UniProtKB-SubCell"/>
</dbReference>
<evidence type="ECO:0000256" key="8">
    <source>
        <dbReference type="ARBA" id="ARBA00022679"/>
    </source>
</evidence>
<keyword evidence="7" id="KW-0963">Cytoplasm</keyword>
<evidence type="ECO:0000256" key="16">
    <source>
        <dbReference type="SAM" id="Coils"/>
    </source>
</evidence>
<evidence type="ECO:0000256" key="9">
    <source>
        <dbReference type="ARBA" id="ARBA00022723"/>
    </source>
</evidence>
<evidence type="ECO:0000256" key="15">
    <source>
        <dbReference type="ARBA" id="ARBA00030800"/>
    </source>
</evidence>
<dbReference type="RefSeq" id="WP_141609485.1">
    <property type="nucleotide sequence ID" value="NZ_VIGC02000008.1"/>
</dbReference>
<feature type="transmembrane region" description="Helical" evidence="17">
    <location>
        <begin position="46"/>
        <end position="63"/>
    </location>
</feature>
<keyword evidence="12" id="KW-0902">Two-component regulatory system</keyword>
<reference evidence="19 20" key="1">
    <citation type="submission" date="2019-06" db="EMBL/GenBank/DDBJ databases">
        <title>Genome sequence of Litorilinea aerophila BAA-2444.</title>
        <authorList>
            <person name="Maclea K.S."/>
            <person name="Maurais E.G."/>
            <person name="Iannazzi L.C."/>
        </authorList>
    </citation>
    <scope>NUCLEOTIDE SEQUENCE [LARGE SCALE GENOMIC DNA]</scope>
    <source>
        <strain evidence="19 20">ATCC BAA-2444</strain>
    </source>
</reference>
<evidence type="ECO:0000313" key="19">
    <source>
        <dbReference type="EMBL" id="TQE96340.1"/>
    </source>
</evidence>
<dbReference type="SMART" id="SM00387">
    <property type="entry name" value="HATPase_c"/>
    <property type="match status" value="1"/>
</dbReference>
<dbReference type="InterPro" id="IPR036890">
    <property type="entry name" value="HATPase_C_sf"/>
</dbReference>
<feature type="domain" description="Histidine kinase" evidence="18">
    <location>
        <begin position="366"/>
        <end position="473"/>
    </location>
</feature>
<keyword evidence="11" id="KW-0408">Iron</keyword>
<organism evidence="19 20">
    <name type="scientific">Litorilinea aerophila</name>
    <dbReference type="NCBI Taxonomy" id="1204385"/>
    <lineage>
        <taxon>Bacteria</taxon>
        <taxon>Bacillati</taxon>
        <taxon>Chloroflexota</taxon>
        <taxon>Caldilineae</taxon>
        <taxon>Caldilineales</taxon>
        <taxon>Caldilineaceae</taxon>
        <taxon>Litorilinea</taxon>
    </lineage>
</organism>
<dbReference type="InterPro" id="IPR004358">
    <property type="entry name" value="Sig_transdc_His_kin-like_C"/>
</dbReference>
<keyword evidence="17" id="KW-0812">Transmembrane</keyword>
<dbReference type="PANTHER" id="PTHR24421">
    <property type="entry name" value="NITRATE/NITRITE SENSOR PROTEIN NARX-RELATED"/>
    <property type="match status" value="1"/>
</dbReference>
<protein>
    <recommendedName>
        <fullName evidence="5">Oxygen sensor histidine kinase NreB</fullName>
        <ecNumber evidence="4">2.7.13.3</ecNumber>
    </recommendedName>
    <alternativeName>
        <fullName evidence="15">Nitrogen regulation protein B</fullName>
    </alternativeName>
</protein>
<feature type="transmembrane region" description="Helical" evidence="17">
    <location>
        <begin position="14"/>
        <end position="34"/>
    </location>
</feature>
<feature type="transmembrane region" description="Helical" evidence="17">
    <location>
        <begin position="190"/>
        <end position="212"/>
    </location>
</feature>
<evidence type="ECO:0000256" key="12">
    <source>
        <dbReference type="ARBA" id="ARBA00023012"/>
    </source>
</evidence>
<feature type="coiled-coil region" evidence="16">
    <location>
        <begin position="246"/>
        <end position="273"/>
    </location>
</feature>
<evidence type="ECO:0000256" key="13">
    <source>
        <dbReference type="ARBA" id="ARBA00023014"/>
    </source>
</evidence>
<comment type="caution">
    <text evidence="19">The sequence shown here is derived from an EMBL/GenBank/DDBJ whole genome shotgun (WGS) entry which is preliminary data.</text>
</comment>
<gene>
    <name evidence="19" type="ORF">FKZ61_07555</name>
</gene>
<dbReference type="EC" id="2.7.13.3" evidence="4"/>
<evidence type="ECO:0000256" key="5">
    <source>
        <dbReference type="ARBA" id="ARBA00017322"/>
    </source>
</evidence>
<comment type="function">
    <text evidence="14">Member of the two-component regulatory system NreB/NreC involved in the control of dissimilatory nitrate/nitrite reduction in response to oxygen. NreB functions as a direct oxygen sensor histidine kinase which is autophosphorylated, in the absence of oxygen, probably at the conserved histidine residue, and transfers its phosphate group probably to a conserved aspartate residue of NreC. NreB/NreC activates the expression of the nitrate (narGHJI) and nitrite (nir) reductase operons, as well as the putative nitrate transporter gene narT.</text>
</comment>
<keyword evidence="17" id="KW-1133">Transmembrane helix</keyword>
<dbReference type="Proteomes" id="UP000317371">
    <property type="component" value="Unassembled WGS sequence"/>
</dbReference>
<evidence type="ECO:0000256" key="14">
    <source>
        <dbReference type="ARBA" id="ARBA00024827"/>
    </source>
</evidence>
<keyword evidence="6" id="KW-0004">4Fe-4S</keyword>
<evidence type="ECO:0000256" key="6">
    <source>
        <dbReference type="ARBA" id="ARBA00022485"/>
    </source>
</evidence>
<dbReference type="GO" id="GO:0000155">
    <property type="term" value="F:phosphorelay sensor kinase activity"/>
    <property type="evidence" value="ECO:0007669"/>
    <property type="project" value="InterPro"/>
</dbReference>
<comment type="catalytic activity">
    <reaction evidence="1">
        <text>ATP + protein L-histidine = ADP + protein N-phospho-L-histidine.</text>
        <dbReference type="EC" id="2.7.13.3"/>
    </reaction>
</comment>
<proteinExistence type="predicted"/>
<evidence type="ECO:0000256" key="7">
    <source>
        <dbReference type="ARBA" id="ARBA00022490"/>
    </source>
</evidence>
<evidence type="ECO:0000256" key="4">
    <source>
        <dbReference type="ARBA" id="ARBA00012438"/>
    </source>
</evidence>
<keyword evidence="17" id="KW-0472">Membrane</keyword>
<keyword evidence="13" id="KW-0411">Iron-sulfur</keyword>
<feature type="transmembrane region" description="Helical" evidence="17">
    <location>
        <begin position="114"/>
        <end position="138"/>
    </location>
</feature>
<comment type="subcellular location">
    <subcellularLocation>
        <location evidence="3">Cytoplasm</location>
    </subcellularLocation>
</comment>
<keyword evidence="9" id="KW-0479">Metal-binding</keyword>
<dbReference type="InterPro" id="IPR005467">
    <property type="entry name" value="His_kinase_dom"/>
</dbReference>
<dbReference type="Gene3D" id="3.30.565.10">
    <property type="entry name" value="Histidine kinase-like ATPase, C-terminal domain"/>
    <property type="match status" value="1"/>
</dbReference>
<dbReference type="Pfam" id="PF07730">
    <property type="entry name" value="HisKA_3"/>
    <property type="match status" value="1"/>
</dbReference>
<dbReference type="EMBL" id="VIGC01000008">
    <property type="protein sequence ID" value="TQE96340.1"/>
    <property type="molecule type" value="Genomic_DNA"/>
</dbReference>
<evidence type="ECO:0000256" key="17">
    <source>
        <dbReference type="SAM" id="Phobius"/>
    </source>
</evidence>